<keyword evidence="6" id="KW-1185">Reference proteome</keyword>
<evidence type="ECO:0000256" key="1">
    <source>
        <dbReference type="ARBA" id="ARBA00012528"/>
    </source>
</evidence>
<keyword evidence="3" id="KW-0472">Membrane</keyword>
<evidence type="ECO:0000256" key="3">
    <source>
        <dbReference type="SAM" id="Phobius"/>
    </source>
</evidence>
<dbReference type="PANTHER" id="PTHR45138:SF9">
    <property type="entry name" value="DIGUANYLATE CYCLASE DGCM-RELATED"/>
    <property type="match status" value="1"/>
</dbReference>
<evidence type="ECO:0000256" key="2">
    <source>
        <dbReference type="ARBA" id="ARBA00034247"/>
    </source>
</evidence>
<evidence type="ECO:0000259" key="4">
    <source>
        <dbReference type="PROSITE" id="PS50887"/>
    </source>
</evidence>
<evidence type="ECO:0000313" key="5">
    <source>
        <dbReference type="EMBL" id="RDJ29119.1"/>
    </source>
</evidence>
<dbReference type="EC" id="2.7.7.65" evidence="1"/>
<dbReference type="SMART" id="SM00267">
    <property type="entry name" value="GGDEF"/>
    <property type="match status" value="1"/>
</dbReference>
<feature type="transmembrane region" description="Helical" evidence="3">
    <location>
        <begin position="98"/>
        <end position="120"/>
    </location>
</feature>
<accession>A0A370LBA1</accession>
<name>A0A370LBA1_9HYPH</name>
<dbReference type="SUPFAM" id="SSF55073">
    <property type="entry name" value="Nucleotide cyclase"/>
    <property type="match status" value="1"/>
</dbReference>
<comment type="caution">
    <text evidence="5">The sequence shown here is derived from an EMBL/GenBank/DDBJ whole genome shotgun (WGS) entry which is preliminary data.</text>
</comment>
<dbReference type="AlphaFoldDB" id="A0A370LBA1"/>
<dbReference type="CDD" id="cd01949">
    <property type="entry name" value="GGDEF"/>
    <property type="match status" value="1"/>
</dbReference>
<reference evidence="6" key="1">
    <citation type="submission" date="2018-07" db="EMBL/GenBank/DDBJ databases">
        <authorList>
            <person name="Safronova V.I."/>
            <person name="Chirak E.R."/>
            <person name="Sazanova A.L."/>
        </authorList>
    </citation>
    <scope>NUCLEOTIDE SEQUENCE [LARGE SCALE GENOMIC DNA]</scope>
    <source>
        <strain evidence="6">RCAM04685</strain>
    </source>
</reference>
<dbReference type="InterPro" id="IPR029787">
    <property type="entry name" value="Nucleotide_cyclase"/>
</dbReference>
<dbReference type="GO" id="GO:0052621">
    <property type="term" value="F:diguanylate cyclase activity"/>
    <property type="evidence" value="ECO:0007669"/>
    <property type="project" value="UniProtKB-EC"/>
</dbReference>
<feature type="transmembrane region" description="Helical" evidence="3">
    <location>
        <begin position="127"/>
        <end position="150"/>
    </location>
</feature>
<feature type="transmembrane region" description="Helical" evidence="3">
    <location>
        <begin position="43"/>
        <end position="64"/>
    </location>
</feature>
<proteinExistence type="predicted"/>
<feature type="transmembrane region" description="Helical" evidence="3">
    <location>
        <begin position="184"/>
        <end position="206"/>
    </location>
</feature>
<sequence length="421" mass="45144">MPPNGCRIPGHGSRPLIKTLREMPHVAARAKGLPSMNTMVSLGFVQACIFAFLACLCVAIYFGLRRQSSLAWLAAALLIGSIAVLVLGQFSGTFLEQLAVTLLVPSGYLCLGQSVGLAVGERRRSPGLLAAVAGLAGVSFVLLLAGIPFIYQTLPFQLACGLAVSDGFIRLFRAPGRSALDICLMFVVAGIASAFFLRLPFFPVLFDSAASYLSIRDSSFEQTLLRFNAIVTPTAVFLLLAKIVGGVITTYRTRSERDGLTGLFNRLAFDEMIRADPSSGGALILCDIDYFKQVNDRYGHHAGDEILCSFAKLLARAGQPAARVGGEEFALLLPRRGVAEAAELAEMVRARFHAAGHPLIAADHRLSASFGVASYEPGDLLRDVLTRADSALYRAKHNGRNRVETYEDGLVPILGGRQQAA</sequence>
<gene>
    <name evidence="5" type="ORF">DWE98_00625</name>
</gene>
<dbReference type="PANTHER" id="PTHR45138">
    <property type="entry name" value="REGULATORY COMPONENTS OF SENSORY TRANSDUCTION SYSTEM"/>
    <property type="match status" value="1"/>
</dbReference>
<keyword evidence="3" id="KW-1133">Transmembrane helix</keyword>
<feature type="domain" description="GGDEF" evidence="4">
    <location>
        <begin position="279"/>
        <end position="408"/>
    </location>
</feature>
<organism evidence="5 6">
    <name type="scientific">Bosea caraganae</name>
    <dbReference type="NCBI Taxonomy" id="2763117"/>
    <lineage>
        <taxon>Bacteria</taxon>
        <taxon>Pseudomonadati</taxon>
        <taxon>Pseudomonadota</taxon>
        <taxon>Alphaproteobacteria</taxon>
        <taxon>Hyphomicrobiales</taxon>
        <taxon>Boseaceae</taxon>
        <taxon>Bosea</taxon>
    </lineage>
</organism>
<feature type="transmembrane region" description="Helical" evidence="3">
    <location>
        <begin position="71"/>
        <end position="92"/>
    </location>
</feature>
<comment type="catalytic activity">
    <reaction evidence="2">
        <text>2 GTP = 3',3'-c-di-GMP + 2 diphosphate</text>
        <dbReference type="Rhea" id="RHEA:24898"/>
        <dbReference type="ChEBI" id="CHEBI:33019"/>
        <dbReference type="ChEBI" id="CHEBI:37565"/>
        <dbReference type="ChEBI" id="CHEBI:58805"/>
        <dbReference type="EC" id="2.7.7.65"/>
    </reaction>
</comment>
<dbReference type="Proteomes" id="UP000255207">
    <property type="component" value="Unassembled WGS sequence"/>
</dbReference>
<dbReference type="InterPro" id="IPR000160">
    <property type="entry name" value="GGDEF_dom"/>
</dbReference>
<keyword evidence="3" id="KW-0812">Transmembrane</keyword>
<dbReference type="InterPro" id="IPR050469">
    <property type="entry name" value="Diguanylate_Cyclase"/>
</dbReference>
<dbReference type="EMBL" id="QQTP01000001">
    <property type="protein sequence ID" value="RDJ29119.1"/>
    <property type="molecule type" value="Genomic_DNA"/>
</dbReference>
<dbReference type="Gene3D" id="3.30.70.270">
    <property type="match status" value="1"/>
</dbReference>
<evidence type="ECO:0000313" key="6">
    <source>
        <dbReference type="Proteomes" id="UP000255207"/>
    </source>
</evidence>
<dbReference type="PROSITE" id="PS50887">
    <property type="entry name" value="GGDEF"/>
    <property type="match status" value="1"/>
</dbReference>
<dbReference type="NCBIfam" id="TIGR00254">
    <property type="entry name" value="GGDEF"/>
    <property type="match status" value="1"/>
</dbReference>
<protein>
    <recommendedName>
        <fullName evidence="1">diguanylate cyclase</fullName>
        <ecNumber evidence="1">2.7.7.65</ecNumber>
    </recommendedName>
</protein>
<dbReference type="OrthoDB" id="9812260at2"/>
<feature type="transmembrane region" description="Helical" evidence="3">
    <location>
        <begin position="156"/>
        <end position="172"/>
    </location>
</feature>
<feature type="transmembrane region" description="Helical" evidence="3">
    <location>
        <begin position="226"/>
        <end position="248"/>
    </location>
</feature>
<dbReference type="InterPro" id="IPR043128">
    <property type="entry name" value="Rev_trsase/Diguanyl_cyclase"/>
</dbReference>
<dbReference type="Pfam" id="PF00990">
    <property type="entry name" value="GGDEF"/>
    <property type="match status" value="1"/>
</dbReference>